<evidence type="ECO:0000256" key="5">
    <source>
        <dbReference type="ARBA" id="ARBA00023065"/>
    </source>
</evidence>
<keyword evidence="13" id="KW-1185">Reference proteome</keyword>
<evidence type="ECO:0000256" key="2">
    <source>
        <dbReference type="ARBA" id="ARBA00022448"/>
    </source>
</evidence>
<dbReference type="Gene3D" id="1.10.287.70">
    <property type="match status" value="2"/>
</dbReference>
<dbReference type="SUPFAM" id="SSF81324">
    <property type="entry name" value="Voltage-gated potassium channels"/>
    <property type="match status" value="2"/>
</dbReference>
<evidence type="ECO:0000256" key="8">
    <source>
        <dbReference type="RuleBase" id="RU003857"/>
    </source>
</evidence>
<evidence type="ECO:0000256" key="4">
    <source>
        <dbReference type="ARBA" id="ARBA00022989"/>
    </source>
</evidence>
<feature type="compositionally biased region" description="Polar residues" evidence="9">
    <location>
        <begin position="454"/>
        <end position="472"/>
    </location>
</feature>
<proteinExistence type="inferred from homology"/>
<dbReference type="InterPro" id="IPR013099">
    <property type="entry name" value="K_chnl_dom"/>
</dbReference>
<evidence type="ECO:0000259" key="11">
    <source>
        <dbReference type="Pfam" id="PF07885"/>
    </source>
</evidence>
<feature type="transmembrane region" description="Helical" evidence="10">
    <location>
        <begin position="657"/>
        <end position="680"/>
    </location>
</feature>
<feature type="domain" description="Potassium channel" evidence="11">
    <location>
        <begin position="608"/>
        <end position="682"/>
    </location>
</feature>
<feature type="domain" description="Potassium channel" evidence="11">
    <location>
        <begin position="191"/>
        <end position="251"/>
    </location>
</feature>
<keyword evidence="4 10" id="KW-1133">Transmembrane helix</keyword>
<dbReference type="Pfam" id="PF07885">
    <property type="entry name" value="Ion_trans_2"/>
    <property type="match status" value="2"/>
</dbReference>
<dbReference type="InterPro" id="IPR003280">
    <property type="entry name" value="2pore_dom_K_chnl"/>
</dbReference>
<evidence type="ECO:0000256" key="1">
    <source>
        <dbReference type="ARBA" id="ARBA00004141"/>
    </source>
</evidence>
<feature type="compositionally biased region" description="Low complexity" evidence="9">
    <location>
        <begin position="473"/>
        <end position="486"/>
    </location>
</feature>
<keyword evidence="2 8" id="KW-0813">Transport</keyword>
<feature type="compositionally biased region" description="Pro residues" evidence="9">
    <location>
        <begin position="327"/>
        <end position="337"/>
    </location>
</feature>
<evidence type="ECO:0000256" key="6">
    <source>
        <dbReference type="ARBA" id="ARBA00023136"/>
    </source>
</evidence>
<dbReference type="GO" id="GO:0030322">
    <property type="term" value="P:stabilization of membrane potential"/>
    <property type="evidence" value="ECO:0007669"/>
    <property type="project" value="TreeGrafter"/>
</dbReference>
<keyword evidence="7 8" id="KW-0407">Ion channel</keyword>
<evidence type="ECO:0000256" key="9">
    <source>
        <dbReference type="SAM" id="MobiDB-lite"/>
    </source>
</evidence>
<protein>
    <recommendedName>
        <fullName evidence="11">Potassium channel domain-containing protein</fullName>
    </recommendedName>
</protein>
<dbReference type="PANTHER" id="PTHR11003:SF334">
    <property type="entry name" value="FI03418P"/>
    <property type="match status" value="1"/>
</dbReference>
<dbReference type="GO" id="GO:0022841">
    <property type="term" value="F:potassium ion leak channel activity"/>
    <property type="evidence" value="ECO:0007669"/>
    <property type="project" value="TreeGrafter"/>
</dbReference>
<evidence type="ECO:0000256" key="10">
    <source>
        <dbReference type="SAM" id="Phobius"/>
    </source>
</evidence>
<feature type="compositionally biased region" description="Polar residues" evidence="9">
    <location>
        <begin position="278"/>
        <end position="287"/>
    </location>
</feature>
<dbReference type="GO" id="GO:0005886">
    <property type="term" value="C:plasma membrane"/>
    <property type="evidence" value="ECO:0007669"/>
    <property type="project" value="TreeGrafter"/>
</dbReference>
<evidence type="ECO:0000313" key="13">
    <source>
        <dbReference type="Proteomes" id="UP001487740"/>
    </source>
</evidence>
<name>A0AAW0TSB3_SCYPA</name>
<feature type="transmembrane region" description="Helical" evidence="10">
    <location>
        <begin position="599"/>
        <end position="620"/>
    </location>
</feature>
<accession>A0AAW0TSB3</accession>
<evidence type="ECO:0000313" key="12">
    <source>
        <dbReference type="EMBL" id="KAK8389497.1"/>
    </source>
</evidence>
<dbReference type="Proteomes" id="UP001487740">
    <property type="component" value="Unassembled WGS sequence"/>
</dbReference>
<feature type="region of interest" description="Disordered" evidence="9">
    <location>
        <begin position="274"/>
        <end position="352"/>
    </location>
</feature>
<evidence type="ECO:0000256" key="3">
    <source>
        <dbReference type="ARBA" id="ARBA00022692"/>
    </source>
</evidence>
<organism evidence="12 13">
    <name type="scientific">Scylla paramamosain</name>
    <name type="common">Mud crab</name>
    <dbReference type="NCBI Taxonomy" id="85552"/>
    <lineage>
        <taxon>Eukaryota</taxon>
        <taxon>Metazoa</taxon>
        <taxon>Ecdysozoa</taxon>
        <taxon>Arthropoda</taxon>
        <taxon>Crustacea</taxon>
        <taxon>Multicrustacea</taxon>
        <taxon>Malacostraca</taxon>
        <taxon>Eumalacostraca</taxon>
        <taxon>Eucarida</taxon>
        <taxon>Decapoda</taxon>
        <taxon>Pleocyemata</taxon>
        <taxon>Brachyura</taxon>
        <taxon>Eubrachyura</taxon>
        <taxon>Portunoidea</taxon>
        <taxon>Portunidae</taxon>
        <taxon>Portuninae</taxon>
        <taxon>Scylla</taxon>
    </lineage>
</organism>
<feature type="region of interest" description="Disordered" evidence="9">
    <location>
        <begin position="405"/>
        <end position="499"/>
    </location>
</feature>
<comment type="subcellular location">
    <subcellularLocation>
        <location evidence="1">Membrane</location>
        <topology evidence="1">Multi-pass membrane protein</topology>
    </subcellularLocation>
</comment>
<feature type="transmembrane region" description="Helical" evidence="10">
    <location>
        <begin position="197"/>
        <end position="218"/>
    </location>
</feature>
<dbReference type="EMBL" id="JARAKH010000027">
    <property type="protein sequence ID" value="KAK8389497.1"/>
    <property type="molecule type" value="Genomic_DNA"/>
</dbReference>
<reference evidence="12 13" key="1">
    <citation type="submission" date="2023-03" db="EMBL/GenBank/DDBJ databases">
        <title>High-quality genome of Scylla paramamosain provides insights in environmental adaptation.</title>
        <authorList>
            <person name="Zhang L."/>
        </authorList>
    </citation>
    <scope>NUCLEOTIDE SEQUENCE [LARGE SCALE GENOMIC DNA]</scope>
    <source>
        <strain evidence="12">LZ_2023a</strain>
        <tissue evidence="12">Muscle</tissue>
    </source>
</reference>
<sequence length="700" mass="76912">MLFIPRAGREQKARRRKAITQPTTCLRTEQRWFKCQWLSAEQSPSSQAWSRQCSVASCSSLTFPALRWMKMGEHRGSGLVRGLKMVITFAFSHLGLCAFVAAYTVAGAFLFRELEQKNILPHYDSSTHRAALLRDLHNITERVVGEVASGGAWQEVFNSSGWHEEMRERLQRFEDALVTAVGNQLYDQGPDEQRERWNVIGSLFYCVTVITTIGYGHISPRTRLGKMVTIFYAIIGIPLMLLCLTNIGDAMASSFRFMYRRVCCVCCNRNQEAEEESPLTNPTNSGSGEAVEPAPYTPPPKYKPSRRNMLISPPISATIHRGSDNPLKPPMLEPPSNPSSKASTPKPPRPLHAQLTLNDIEANRIVAECAAYTKTPVPGMIIPPSPEHSQNECHDYEMLPPTMHVSLPATSRHTPDPSTPSTPLSKDAPPAEWTGPKENGGPHIVIEEHFERLPSNSSTRPGSPALTTSTHHASSMSLAVSSSVSRPWPPSTPGGLMPYANEAEEAPQHIPGRQPPRSPGKTLVVYNTLSGDALLEQSKVARRMALMNKGGFGQARQDATTVFTDPVSGQAVNGDMLGLSYRPIPPDTSDADNRVPIPIVLAFVASYLGVGALLFTWLEGWSLMDAGYFCFITLSTIGFGDFVPGKSLGYETQEAQIKLVTGSLYLMFGLAVLAMSFNLVQEEVVIKCKAFALWIGLMKE</sequence>
<comment type="caution">
    <text evidence="12">The sequence shown here is derived from an EMBL/GenBank/DDBJ whole genome shotgun (WGS) entry which is preliminary data.</text>
</comment>
<evidence type="ECO:0000256" key="7">
    <source>
        <dbReference type="ARBA" id="ARBA00023303"/>
    </source>
</evidence>
<feature type="transmembrane region" description="Helical" evidence="10">
    <location>
        <begin position="85"/>
        <end position="111"/>
    </location>
</feature>
<feature type="transmembrane region" description="Helical" evidence="10">
    <location>
        <begin position="230"/>
        <end position="252"/>
    </location>
</feature>
<dbReference type="PRINTS" id="PR01333">
    <property type="entry name" value="2POREKCHANEL"/>
</dbReference>
<comment type="similarity">
    <text evidence="8">Belongs to the two pore domain potassium channel (TC 1.A.1.8) family.</text>
</comment>
<keyword evidence="5 8" id="KW-0406">Ion transport</keyword>
<gene>
    <name evidence="12" type="ORF">O3P69_008889</name>
</gene>
<dbReference type="GO" id="GO:0015271">
    <property type="term" value="F:outward rectifier potassium channel activity"/>
    <property type="evidence" value="ECO:0007669"/>
    <property type="project" value="TreeGrafter"/>
</dbReference>
<dbReference type="AlphaFoldDB" id="A0AAW0TSB3"/>
<keyword evidence="6 10" id="KW-0472">Membrane</keyword>
<keyword evidence="3 8" id="KW-0812">Transmembrane</keyword>
<dbReference type="PANTHER" id="PTHR11003">
    <property type="entry name" value="POTASSIUM CHANNEL, SUBFAMILY K"/>
    <property type="match status" value="1"/>
</dbReference>